<keyword evidence="2" id="KW-0963">Cytoplasm</keyword>
<name>A0A1D8D5J9_CHLLM</name>
<gene>
    <name evidence="4" type="ORF">BIU88_10790</name>
</gene>
<keyword evidence="2" id="KW-0143">Chaperone</keyword>
<feature type="domain" description="Radical SAM core" evidence="3">
    <location>
        <begin position="1"/>
        <end position="233"/>
    </location>
</feature>
<dbReference type="PANTHER" id="PTHR13932">
    <property type="entry name" value="COPROPORPHYRINIGEN III OXIDASE"/>
    <property type="match status" value="1"/>
</dbReference>
<dbReference type="AlphaFoldDB" id="A0A1D8D5J9"/>
<dbReference type="InterPro" id="IPR006638">
    <property type="entry name" value="Elp3/MiaA/NifB-like_rSAM"/>
</dbReference>
<dbReference type="SFLD" id="SFLDF00288">
    <property type="entry name" value="HemN-like__clustered_with_nucl"/>
    <property type="match status" value="1"/>
</dbReference>
<dbReference type="EMBL" id="CP017305">
    <property type="protein sequence ID" value="AOS84577.1"/>
    <property type="molecule type" value="Genomic_DNA"/>
</dbReference>
<dbReference type="InterPro" id="IPR058240">
    <property type="entry name" value="rSAM_sf"/>
</dbReference>
<dbReference type="GO" id="GO:0051539">
    <property type="term" value="F:4 iron, 4 sulfur cluster binding"/>
    <property type="evidence" value="ECO:0007669"/>
    <property type="project" value="UniProtKB-UniRule"/>
</dbReference>
<organism evidence="4 5">
    <name type="scientific">Chlorobaculum limnaeum</name>
    <dbReference type="NCBI Taxonomy" id="274537"/>
    <lineage>
        <taxon>Bacteria</taxon>
        <taxon>Pseudomonadati</taxon>
        <taxon>Chlorobiota</taxon>
        <taxon>Chlorobiia</taxon>
        <taxon>Chlorobiales</taxon>
        <taxon>Chlorobiaceae</taxon>
        <taxon>Chlorobaculum</taxon>
    </lineage>
</organism>
<dbReference type="InterPro" id="IPR034505">
    <property type="entry name" value="Coproporphyrinogen-III_oxidase"/>
</dbReference>
<dbReference type="InterPro" id="IPR004559">
    <property type="entry name" value="HemW-like"/>
</dbReference>
<dbReference type="KEGG" id="clz:BIU88_10790"/>
<keyword evidence="2" id="KW-0949">S-adenosyl-L-methionine</keyword>
<evidence type="ECO:0000256" key="2">
    <source>
        <dbReference type="RuleBase" id="RU364116"/>
    </source>
</evidence>
<reference evidence="4" key="1">
    <citation type="submission" date="2016-09" db="EMBL/GenBank/DDBJ databases">
        <title>Genome sequence of Chlorobaculum limnaeum.</title>
        <authorList>
            <person name="Liu Z."/>
            <person name="Tank M."/>
            <person name="Bryant D.A."/>
        </authorList>
    </citation>
    <scope>NUCLEOTIDE SEQUENCE [LARGE SCALE GENOMIC DNA]</scope>
    <source>
        <strain evidence="4">DSM 1677</strain>
    </source>
</reference>
<dbReference type="CDD" id="cd01335">
    <property type="entry name" value="Radical_SAM"/>
    <property type="match status" value="1"/>
</dbReference>
<dbReference type="SFLD" id="SFLDG01065">
    <property type="entry name" value="anaerobic_coproporphyrinogen-I"/>
    <property type="match status" value="2"/>
</dbReference>
<dbReference type="SFLD" id="SFLDF00562">
    <property type="entry name" value="HemN-like__clustered_with_heat"/>
    <property type="match status" value="1"/>
</dbReference>
<dbReference type="STRING" id="274537.BIU88_10790"/>
<dbReference type="SMART" id="SM00729">
    <property type="entry name" value="Elp3"/>
    <property type="match status" value="1"/>
</dbReference>
<dbReference type="Gene3D" id="3.30.750.200">
    <property type="match status" value="1"/>
</dbReference>
<dbReference type="PANTHER" id="PTHR13932:SF5">
    <property type="entry name" value="RADICAL S-ADENOSYL METHIONINE DOMAIN-CONTAINING PROTEIN 1, MITOCHONDRIAL"/>
    <property type="match status" value="1"/>
</dbReference>
<evidence type="ECO:0000313" key="4">
    <source>
        <dbReference type="EMBL" id="AOS84577.1"/>
    </source>
</evidence>
<evidence type="ECO:0000256" key="1">
    <source>
        <dbReference type="ARBA" id="ARBA00006100"/>
    </source>
</evidence>
<keyword evidence="2" id="KW-0349">Heme</keyword>
<dbReference type="GO" id="GO:0005737">
    <property type="term" value="C:cytoplasm"/>
    <property type="evidence" value="ECO:0007669"/>
    <property type="project" value="UniProtKB-SubCell"/>
</dbReference>
<dbReference type="NCBIfam" id="TIGR00539">
    <property type="entry name" value="hemN_rel"/>
    <property type="match status" value="1"/>
</dbReference>
<dbReference type="SUPFAM" id="SSF102114">
    <property type="entry name" value="Radical SAM enzymes"/>
    <property type="match status" value="1"/>
</dbReference>
<proteinExistence type="inferred from homology"/>
<evidence type="ECO:0000313" key="5">
    <source>
        <dbReference type="Proteomes" id="UP000095185"/>
    </source>
</evidence>
<dbReference type="GO" id="GO:0006779">
    <property type="term" value="P:porphyrin-containing compound biosynthetic process"/>
    <property type="evidence" value="ECO:0007669"/>
    <property type="project" value="InterPro"/>
</dbReference>
<dbReference type="RefSeq" id="WP_069810769.1">
    <property type="nucleotide sequence ID" value="NZ_CP017305.1"/>
</dbReference>
<keyword evidence="2" id="KW-0004">4Fe-4S</keyword>
<protein>
    <recommendedName>
        <fullName evidence="2">Heme chaperone HemW</fullName>
    </recommendedName>
</protein>
<dbReference type="OrthoDB" id="9808022at2"/>
<comment type="function">
    <text evidence="2">Probably acts as a heme chaperone, transferring heme to an unknown acceptor. Binds one molecule of heme per monomer, possibly covalently. Binds 1 [4Fe-4S] cluster. The cluster is coordinated with 3 cysteines and an exchangeable S-adenosyl-L-methionine.</text>
</comment>
<comment type="similarity">
    <text evidence="1">Belongs to the anaerobic coproporphyrinogen-III oxidase family. HemW subfamily.</text>
</comment>
<keyword evidence="2" id="KW-0479">Metal-binding</keyword>
<sequence length="375" mass="41408">MICLYVHIPFCRERCPYCDFFLVTKAGFVERFFEALAVETASKTSLFAGRSIKAIHFGGGTPSLVSPSFIGAWLLQISGLAQISSETEITLEANPEDLSPASLDALKAVGVNRLSIGVQSIADRKLRALGRAHSAADARRVVSEALERFRSVSVDLMCGAEGETLAEWEGDLGSSLGLRPQHVSVYMLTLEEKTRLWRDVRKGLRRLPGEEAQAAMYRMATELLCGAGYRHYEISNFALEGHHSRYNLASWMREPYLGFGPAAHSFLLSGETEMRFSNASSLTKYLADPAGAVDFRETLTGEQRFDEEVFLSLRIRKPLSVGFLRKGHKLGHRHLDSVLVTLQEKGWIGVESGEVTLTEAGFLFADLVAAELLSE</sequence>
<dbReference type="SFLD" id="SFLDS00029">
    <property type="entry name" value="Radical_SAM"/>
    <property type="match status" value="2"/>
</dbReference>
<dbReference type="InterPro" id="IPR007197">
    <property type="entry name" value="rSAM"/>
</dbReference>
<keyword evidence="2" id="KW-0408">Iron</keyword>
<comment type="subcellular location">
    <subcellularLocation>
        <location evidence="2">Cytoplasm</location>
    </subcellularLocation>
</comment>
<dbReference type="GO" id="GO:0004109">
    <property type="term" value="F:coproporphyrinogen oxidase activity"/>
    <property type="evidence" value="ECO:0007669"/>
    <property type="project" value="InterPro"/>
</dbReference>
<dbReference type="GO" id="GO:0046872">
    <property type="term" value="F:metal ion binding"/>
    <property type="evidence" value="ECO:0007669"/>
    <property type="project" value="UniProtKB-UniRule"/>
</dbReference>
<accession>A0A1D8D5J9</accession>
<keyword evidence="5" id="KW-1185">Reference proteome</keyword>
<dbReference type="Proteomes" id="UP000095185">
    <property type="component" value="Chromosome"/>
</dbReference>
<evidence type="ECO:0000259" key="3">
    <source>
        <dbReference type="PROSITE" id="PS51918"/>
    </source>
</evidence>
<dbReference type="PROSITE" id="PS51918">
    <property type="entry name" value="RADICAL_SAM"/>
    <property type="match status" value="1"/>
</dbReference>
<keyword evidence="2" id="KW-0411">Iron-sulfur</keyword>
<dbReference type="Pfam" id="PF04055">
    <property type="entry name" value="Radical_SAM"/>
    <property type="match status" value="1"/>
</dbReference>